<evidence type="ECO:0000313" key="7">
    <source>
        <dbReference type="EMBL" id="MQS34701.1"/>
    </source>
</evidence>
<dbReference type="PANTHER" id="PTHR43046:SF12">
    <property type="entry name" value="GDP-MANNOSE MANNOSYL HYDROLASE"/>
    <property type="match status" value="1"/>
</dbReference>
<comment type="cofactor">
    <cofactor evidence="1">
        <name>Mg(2+)</name>
        <dbReference type="ChEBI" id="CHEBI:18420"/>
    </cofactor>
</comment>
<dbReference type="PROSITE" id="PS51462">
    <property type="entry name" value="NUDIX"/>
    <property type="match status" value="1"/>
</dbReference>
<evidence type="ECO:0000313" key="8">
    <source>
        <dbReference type="Proteomes" id="UP000460558"/>
    </source>
</evidence>
<evidence type="ECO:0000256" key="5">
    <source>
        <dbReference type="RuleBase" id="RU003476"/>
    </source>
</evidence>
<dbReference type="PANTHER" id="PTHR43046">
    <property type="entry name" value="GDP-MANNOSE MANNOSYL HYDROLASE"/>
    <property type="match status" value="1"/>
</dbReference>
<dbReference type="CDD" id="cd02883">
    <property type="entry name" value="NUDIX_Hydrolase"/>
    <property type="match status" value="1"/>
</dbReference>
<sequence>MARVPIGSITEPRLVVGALIRDPYDRIFVQRRSADRRLFPECWDVVGGAVEEGESLLEALRREIAEETGWRLRRVLARVAHEEWTADGVRHIESDYVVEVDGDLSSPELERDKHTEFAWLTAEQISLLDENARCGGSTFIKDVVTAAHAWLADASGESRRVL</sequence>
<accession>A0ABW9NN02</accession>
<name>A0ABW9NN02_9ACTN</name>
<dbReference type="PRINTS" id="PR00502">
    <property type="entry name" value="NUDIXFAMILY"/>
</dbReference>
<dbReference type="Gene3D" id="3.90.79.10">
    <property type="entry name" value="Nucleoside Triphosphate Pyrophosphohydrolase"/>
    <property type="match status" value="1"/>
</dbReference>
<comment type="similarity">
    <text evidence="2 5">Belongs to the Nudix hydrolase family.</text>
</comment>
<dbReference type="PROSITE" id="PS00893">
    <property type="entry name" value="NUDIX_BOX"/>
    <property type="match status" value="1"/>
</dbReference>
<gene>
    <name evidence="7" type="ORF">FFZ77_03415</name>
</gene>
<evidence type="ECO:0000256" key="2">
    <source>
        <dbReference type="ARBA" id="ARBA00005582"/>
    </source>
</evidence>
<keyword evidence="3 5" id="KW-0378">Hydrolase</keyword>
<dbReference type="InterPro" id="IPR020084">
    <property type="entry name" value="NUDIX_hydrolase_CS"/>
</dbReference>
<evidence type="ECO:0000259" key="6">
    <source>
        <dbReference type="PROSITE" id="PS51462"/>
    </source>
</evidence>
<organism evidence="7 8">
    <name type="scientific">Streptomyces katsurahamanus</name>
    <dbReference type="NCBI Taxonomy" id="2577098"/>
    <lineage>
        <taxon>Bacteria</taxon>
        <taxon>Bacillati</taxon>
        <taxon>Actinomycetota</taxon>
        <taxon>Actinomycetes</taxon>
        <taxon>Kitasatosporales</taxon>
        <taxon>Streptomycetaceae</taxon>
        <taxon>Streptomyces</taxon>
    </lineage>
</organism>
<dbReference type="InterPro" id="IPR015797">
    <property type="entry name" value="NUDIX_hydrolase-like_dom_sf"/>
</dbReference>
<dbReference type="SUPFAM" id="SSF55811">
    <property type="entry name" value="Nudix"/>
    <property type="match status" value="1"/>
</dbReference>
<evidence type="ECO:0000256" key="1">
    <source>
        <dbReference type="ARBA" id="ARBA00001946"/>
    </source>
</evidence>
<reference evidence="7 8" key="1">
    <citation type="submission" date="2019-06" db="EMBL/GenBank/DDBJ databases">
        <title>Comparative genomics and metabolomics analyses of clavulanic acid producing Streptomyces species provides insight into specialized metabolism and evolution of beta-lactam biosynthetic gene clusters.</title>
        <authorList>
            <person name="Moore M.A."/>
            <person name="Cruz-Morales P."/>
            <person name="Barona Gomez F."/>
            <person name="Kapil T."/>
        </authorList>
    </citation>
    <scope>NUCLEOTIDE SEQUENCE [LARGE SCALE GENOMIC DNA]</scope>
    <source>
        <strain evidence="7 8">T-272</strain>
    </source>
</reference>
<evidence type="ECO:0000256" key="4">
    <source>
        <dbReference type="ARBA" id="ARBA00022842"/>
    </source>
</evidence>
<dbReference type="EMBL" id="VDEQ01000032">
    <property type="protein sequence ID" value="MQS34701.1"/>
    <property type="molecule type" value="Genomic_DNA"/>
</dbReference>
<keyword evidence="8" id="KW-1185">Reference proteome</keyword>
<proteinExistence type="inferred from homology"/>
<keyword evidence="4" id="KW-0460">Magnesium</keyword>
<comment type="caution">
    <text evidence="7">The sequence shown here is derived from an EMBL/GenBank/DDBJ whole genome shotgun (WGS) entry which is preliminary data.</text>
</comment>
<feature type="domain" description="Nudix hydrolase" evidence="6">
    <location>
        <begin position="11"/>
        <end position="141"/>
    </location>
</feature>
<protein>
    <submittedName>
        <fullName evidence="7">NUDIX domain-containing protein</fullName>
    </submittedName>
</protein>
<dbReference type="InterPro" id="IPR000086">
    <property type="entry name" value="NUDIX_hydrolase_dom"/>
</dbReference>
<dbReference type="Pfam" id="PF00293">
    <property type="entry name" value="NUDIX"/>
    <property type="match status" value="1"/>
</dbReference>
<dbReference type="InterPro" id="IPR020476">
    <property type="entry name" value="Nudix_hydrolase"/>
</dbReference>
<dbReference type="RefSeq" id="WP_153480879.1">
    <property type="nucleotide sequence ID" value="NZ_VDEQ01000032.1"/>
</dbReference>
<dbReference type="Proteomes" id="UP000460558">
    <property type="component" value="Unassembled WGS sequence"/>
</dbReference>
<evidence type="ECO:0000256" key="3">
    <source>
        <dbReference type="ARBA" id="ARBA00022801"/>
    </source>
</evidence>